<evidence type="ECO:0000313" key="4">
    <source>
        <dbReference type="Proteomes" id="UP001500266"/>
    </source>
</evidence>
<dbReference type="InterPro" id="IPR000836">
    <property type="entry name" value="PRTase_dom"/>
</dbReference>
<dbReference type="Gene3D" id="3.40.50.2020">
    <property type="match status" value="1"/>
</dbReference>
<dbReference type="SUPFAM" id="SSF53271">
    <property type="entry name" value="PRTase-like"/>
    <property type="match status" value="1"/>
</dbReference>
<comment type="similarity">
    <text evidence="1">Belongs to the ComF/GntX family.</text>
</comment>
<dbReference type="InterPro" id="IPR051910">
    <property type="entry name" value="ComF/GntX_DNA_util-trans"/>
</dbReference>
<reference evidence="4" key="1">
    <citation type="journal article" date="2019" name="Int. J. Syst. Evol. Microbiol.">
        <title>The Global Catalogue of Microorganisms (GCM) 10K type strain sequencing project: providing services to taxonomists for standard genome sequencing and annotation.</title>
        <authorList>
            <consortium name="The Broad Institute Genomics Platform"/>
            <consortium name="The Broad Institute Genome Sequencing Center for Infectious Disease"/>
            <person name="Wu L."/>
            <person name="Ma J."/>
        </authorList>
    </citation>
    <scope>NUCLEOTIDE SEQUENCE [LARGE SCALE GENOMIC DNA]</scope>
    <source>
        <strain evidence="4">JCM 17316</strain>
    </source>
</reference>
<proteinExistence type="inferred from homology"/>
<organism evidence="3 4">
    <name type="scientific">Actinomadura keratinilytica</name>
    <dbReference type="NCBI Taxonomy" id="547461"/>
    <lineage>
        <taxon>Bacteria</taxon>
        <taxon>Bacillati</taxon>
        <taxon>Actinomycetota</taxon>
        <taxon>Actinomycetes</taxon>
        <taxon>Streptosporangiales</taxon>
        <taxon>Thermomonosporaceae</taxon>
        <taxon>Actinomadura</taxon>
    </lineage>
</organism>
<evidence type="ECO:0000313" key="3">
    <source>
        <dbReference type="EMBL" id="GAA4128684.1"/>
    </source>
</evidence>
<dbReference type="Proteomes" id="UP001500266">
    <property type="component" value="Unassembled WGS sequence"/>
</dbReference>
<name>A0ABP7XZZ8_9ACTN</name>
<comment type="caution">
    <text evidence="3">The sequence shown here is derived from an EMBL/GenBank/DDBJ whole genome shotgun (WGS) entry which is preliminary data.</text>
</comment>
<evidence type="ECO:0000256" key="1">
    <source>
        <dbReference type="ARBA" id="ARBA00008007"/>
    </source>
</evidence>
<keyword evidence="4" id="KW-1185">Reference proteome</keyword>
<dbReference type="PANTHER" id="PTHR47505">
    <property type="entry name" value="DNA UTILIZATION PROTEIN YHGH"/>
    <property type="match status" value="1"/>
</dbReference>
<dbReference type="EMBL" id="BAABDO010000004">
    <property type="protein sequence ID" value="GAA4128684.1"/>
    <property type="molecule type" value="Genomic_DNA"/>
</dbReference>
<sequence>MRLLDDLLDLVLTELCAGCGVAAGLLCRRCAARLGTPARRVTRPTSLPPGLPCPWTAAAYEGPVRSMLVAHKERGRTALARPLGAALARAVQAALSEPGGPRDPPTAIVPVPSARSAVRRRGHDPTRRMTDAAVRALRTPGLVRLDALRHRRTVADQTGLTAAERAANLQGALEPERPLPGHRVVLVDDVVTTGATLAEAARALTEAGATVTVIATLAATPRRTPP</sequence>
<evidence type="ECO:0000259" key="2">
    <source>
        <dbReference type="Pfam" id="PF00156"/>
    </source>
</evidence>
<gene>
    <name evidence="3" type="ORF">GCM10022416_04570</name>
</gene>
<accession>A0ABP7XZZ8</accession>
<dbReference type="RefSeq" id="WP_345016873.1">
    <property type="nucleotide sequence ID" value="NZ_BAABDO010000004.1"/>
</dbReference>
<dbReference type="PANTHER" id="PTHR47505:SF1">
    <property type="entry name" value="DNA UTILIZATION PROTEIN YHGH"/>
    <property type="match status" value="1"/>
</dbReference>
<dbReference type="InterPro" id="IPR029057">
    <property type="entry name" value="PRTase-like"/>
</dbReference>
<dbReference type="Pfam" id="PF00156">
    <property type="entry name" value="Pribosyltran"/>
    <property type="match status" value="1"/>
</dbReference>
<feature type="domain" description="Phosphoribosyltransferase" evidence="2">
    <location>
        <begin position="169"/>
        <end position="224"/>
    </location>
</feature>
<protein>
    <recommendedName>
        <fullName evidence="2">Phosphoribosyltransferase domain-containing protein</fullName>
    </recommendedName>
</protein>